<sequence>MGFLLPRQEPSPSIPGPGGSQNGPAGVDPLDYCARRLAGLETGPIPNIGPASAAAIWSLVSFATVFIALRIYCKIWRSRGLWWDDLTMFLISATLCQRVITLGLGKYPCDIPPAHLPLIRLEGGGIAATFTIAAIVWSKTSFGLTILRLTRDTYVLRYFVLLVVVVMNTAMGLQAVFVWVRCSPVEKGWRPPGEVVGGRCWASGVSNGYAVFSAVLSGVCDLVFALLPWYLLWGLRMRRKEKAGVVVAMSMGVFAAATAFVKSTQIPKMGSKNFTREPRPFLFIGTTMMASCIPVLRVLFRDLRDSAPVEISGPSGRLYYSRDHKSNSTRETSQGVVNSPVDPALPVENTTFQQGSLVDQGANKAVSKAWGSCWDVGKRARRGSKQLPGTAAGADPAPPYVQARNSSQRALVHVSGESTPGEGTVRTQGVIVQTQEFEVKYEGRPRRDHGEEYELERIGVGETS</sequence>
<dbReference type="InterPro" id="IPR052337">
    <property type="entry name" value="SAT4-like"/>
</dbReference>
<gene>
    <name evidence="9" type="ORF">C8A01DRAFT_18899</name>
</gene>
<name>A0AAN6PDB5_9PEZI</name>
<evidence type="ECO:0000256" key="6">
    <source>
        <dbReference type="SAM" id="MobiDB-lite"/>
    </source>
</evidence>
<feature type="domain" description="Rhodopsin" evidence="8">
    <location>
        <begin position="69"/>
        <end position="301"/>
    </location>
</feature>
<dbReference type="GO" id="GO:0016020">
    <property type="term" value="C:membrane"/>
    <property type="evidence" value="ECO:0007669"/>
    <property type="project" value="UniProtKB-SubCell"/>
</dbReference>
<comment type="caution">
    <text evidence="9">The sequence shown here is derived from an EMBL/GenBank/DDBJ whole genome shotgun (WGS) entry which is preliminary data.</text>
</comment>
<keyword evidence="2 7" id="KW-0812">Transmembrane</keyword>
<evidence type="ECO:0000256" key="7">
    <source>
        <dbReference type="SAM" id="Phobius"/>
    </source>
</evidence>
<evidence type="ECO:0000256" key="2">
    <source>
        <dbReference type="ARBA" id="ARBA00022692"/>
    </source>
</evidence>
<feature type="region of interest" description="Disordered" evidence="6">
    <location>
        <begin position="441"/>
        <end position="464"/>
    </location>
</feature>
<feature type="transmembrane region" description="Helical" evidence="7">
    <location>
        <begin position="125"/>
        <end position="147"/>
    </location>
</feature>
<dbReference type="AlphaFoldDB" id="A0AAN6PDB5"/>
<feature type="transmembrane region" description="Helical" evidence="7">
    <location>
        <begin position="85"/>
        <end position="105"/>
    </location>
</feature>
<feature type="transmembrane region" description="Helical" evidence="7">
    <location>
        <begin position="281"/>
        <end position="300"/>
    </location>
</feature>
<feature type="region of interest" description="Disordered" evidence="6">
    <location>
        <begin position="1"/>
        <end position="23"/>
    </location>
</feature>
<dbReference type="Pfam" id="PF20684">
    <property type="entry name" value="Fung_rhodopsin"/>
    <property type="match status" value="1"/>
</dbReference>
<dbReference type="PANTHER" id="PTHR33048:SF42">
    <property type="entry name" value="INTEGRAL MEMBRANE PROTEIN"/>
    <property type="match status" value="1"/>
</dbReference>
<evidence type="ECO:0000256" key="3">
    <source>
        <dbReference type="ARBA" id="ARBA00022989"/>
    </source>
</evidence>
<evidence type="ECO:0000259" key="8">
    <source>
        <dbReference type="Pfam" id="PF20684"/>
    </source>
</evidence>
<proteinExistence type="inferred from homology"/>
<evidence type="ECO:0000256" key="4">
    <source>
        <dbReference type="ARBA" id="ARBA00023136"/>
    </source>
</evidence>
<dbReference type="EMBL" id="MU854487">
    <property type="protein sequence ID" value="KAK4034266.1"/>
    <property type="molecule type" value="Genomic_DNA"/>
</dbReference>
<dbReference type="Proteomes" id="UP001303115">
    <property type="component" value="Unassembled WGS sequence"/>
</dbReference>
<keyword evidence="3 7" id="KW-1133">Transmembrane helix</keyword>
<comment type="similarity">
    <text evidence="5">Belongs to the SAT4 family.</text>
</comment>
<keyword evidence="10" id="KW-1185">Reference proteome</keyword>
<keyword evidence="4 7" id="KW-0472">Membrane</keyword>
<comment type="subcellular location">
    <subcellularLocation>
        <location evidence="1">Membrane</location>
        <topology evidence="1">Multi-pass membrane protein</topology>
    </subcellularLocation>
</comment>
<evidence type="ECO:0000313" key="10">
    <source>
        <dbReference type="Proteomes" id="UP001303115"/>
    </source>
</evidence>
<evidence type="ECO:0000313" key="9">
    <source>
        <dbReference type="EMBL" id="KAK4034266.1"/>
    </source>
</evidence>
<dbReference type="InterPro" id="IPR049326">
    <property type="entry name" value="Rhodopsin_dom_fungi"/>
</dbReference>
<feature type="transmembrane region" description="Helical" evidence="7">
    <location>
        <begin position="159"/>
        <end position="180"/>
    </location>
</feature>
<feature type="transmembrane region" description="Helical" evidence="7">
    <location>
        <begin position="54"/>
        <end position="73"/>
    </location>
</feature>
<organism evidence="9 10">
    <name type="scientific">Parachaetomium inaequale</name>
    <dbReference type="NCBI Taxonomy" id="2588326"/>
    <lineage>
        <taxon>Eukaryota</taxon>
        <taxon>Fungi</taxon>
        <taxon>Dikarya</taxon>
        <taxon>Ascomycota</taxon>
        <taxon>Pezizomycotina</taxon>
        <taxon>Sordariomycetes</taxon>
        <taxon>Sordariomycetidae</taxon>
        <taxon>Sordariales</taxon>
        <taxon>Chaetomiaceae</taxon>
        <taxon>Parachaetomium</taxon>
    </lineage>
</organism>
<dbReference type="PANTHER" id="PTHR33048">
    <property type="entry name" value="PTH11-LIKE INTEGRAL MEMBRANE PROTEIN (AFU_ORTHOLOGUE AFUA_5G11245)"/>
    <property type="match status" value="1"/>
</dbReference>
<feature type="transmembrane region" description="Helical" evidence="7">
    <location>
        <begin position="209"/>
        <end position="231"/>
    </location>
</feature>
<feature type="transmembrane region" description="Helical" evidence="7">
    <location>
        <begin position="243"/>
        <end position="261"/>
    </location>
</feature>
<evidence type="ECO:0000256" key="5">
    <source>
        <dbReference type="ARBA" id="ARBA00038359"/>
    </source>
</evidence>
<protein>
    <recommendedName>
        <fullName evidence="8">Rhodopsin domain-containing protein</fullName>
    </recommendedName>
</protein>
<reference evidence="10" key="1">
    <citation type="journal article" date="2023" name="Mol. Phylogenet. Evol.">
        <title>Genome-scale phylogeny and comparative genomics of the fungal order Sordariales.</title>
        <authorList>
            <person name="Hensen N."/>
            <person name="Bonometti L."/>
            <person name="Westerberg I."/>
            <person name="Brannstrom I.O."/>
            <person name="Guillou S."/>
            <person name="Cros-Aarteil S."/>
            <person name="Calhoun S."/>
            <person name="Haridas S."/>
            <person name="Kuo A."/>
            <person name="Mondo S."/>
            <person name="Pangilinan J."/>
            <person name="Riley R."/>
            <person name="LaButti K."/>
            <person name="Andreopoulos B."/>
            <person name="Lipzen A."/>
            <person name="Chen C."/>
            <person name="Yan M."/>
            <person name="Daum C."/>
            <person name="Ng V."/>
            <person name="Clum A."/>
            <person name="Steindorff A."/>
            <person name="Ohm R.A."/>
            <person name="Martin F."/>
            <person name="Silar P."/>
            <person name="Natvig D.O."/>
            <person name="Lalanne C."/>
            <person name="Gautier V."/>
            <person name="Ament-Velasquez S.L."/>
            <person name="Kruys A."/>
            <person name="Hutchinson M.I."/>
            <person name="Powell A.J."/>
            <person name="Barry K."/>
            <person name="Miller A.N."/>
            <person name="Grigoriev I.V."/>
            <person name="Debuchy R."/>
            <person name="Gladieux P."/>
            <person name="Hiltunen Thoren M."/>
            <person name="Johannesson H."/>
        </authorList>
    </citation>
    <scope>NUCLEOTIDE SEQUENCE [LARGE SCALE GENOMIC DNA]</scope>
    <source>
        <strain evidence="10">CBS 284.82</strain>
    </source>
</reference>
<accession>A0AAN6PDB5</accession>
<feature type="region of interest" description="Disordered" evidence="6">
    <location>
        <begin position="318"/>
        <end position="342"/>
    </location>
</feature>
<evidence type="ECO:0000256" key="1">
    <source>
        <dbReference type="ARBA" id="ARBA00004141"/>
    </source>
</evidence>